<dbReference type="InterPro" id="IPR054691">
    <property type="entry name" value="LeuA/HCS_post-cat"/>
</dbReference>
<keyword evidence="2" id="KW-0100">Branched-chain amino acid biosynthesis</keyword>
<dbReference type="PANTHER" id="PTHR10277:SF9">
    <property type="entry name" value="2-ISOPROPYLMALATE SYNTHASE 1, CHLOROPLASTIC-RELATED"/>
    <property type="match status" value="1"/>
</dbReference>
<dbReference type="AlphaFoldDB" id="A0A3B9IJX6"/>
<dbReference type="SUPFAM" id="SSF51569">
    <property type="entry name" value="Aldolase"/>
    <property type="match status" value="1"/>
</dbReference>
<evidence type="ECO:0000256" key="4">
    <source>
        <dbReference type="ARBA" id="ARBA00023211"/>
    </source>
</evidence>
<keyword evidence="2" id="KW-0028">Amino-acid biosynthesis</keyword>
<evidence type="ECO:0000259" key="5">
    <source>
        <dbReference type="PROSITE" id="PS50991"/>
    </source>
</evidence>
<evidence type="ECO:0000313" key="6">
    <source>
        <dbReference type="EMBL" id="HAE48008.1"/>
    </source>
</evidence>
<dbReference type="GO" id="GO:0009098">
    <property type="term" value="P:L-leucine biosynthetic process"/>
    <property type="evidence" value="ECO:0007669"/>
    <property type="project" value="UniProtKB-KW"/>
</dbReference>
<evidence type="ECO:0000313" key="7">
    <source>
        <dbReference type="Proteomes" id="UP000257706"/>
    </source>
</evidence>
<name>A0A3B9IJX6_9PROT</name>
<keyword evidence="4" id="KW-0464">Manganese</keyword>
<evidence type="ECO:0000256" key="2">
    <source>
        <dbReference type="ARBA" id="ARBA00022430"/>
    </source>
</evidence>
<protein>
    <recommendedName>
        <fullName evidence="5">Pyruvate carboxyltransferase domain-containing protein</fullName>
    </recommendedName>
</protein>
<evidence type="ECO:0000256" key="3">
    <source>
        <dbReference type="ARBA" id="ARBA00022679"/>
    </source>
</evidence>
<dbReference type="InterPro" id="IPR050073">
    <property type="entry name" value="2-IPM_HCS-like"/>
</dbReference>
<gene>
    <name evidence="6" type="ORF">DCK97_11355</name>
</gene>
<keyword evidence="3" id="KW-0808">Transferase</keyword>
<reference evidence="6 7" key="1">
    <citation type="journal article" date="2018" name="Nat. Biotechnol.">
        <title>A standardized bacterial taxonomy based on genome phylogeny substantially revises the tree of life.</title>
        <authorList>
            <person name="Parks D.H."/>
            <person name="Chuvochina M."/>
            <person name="Waite D.W."/>
            <person name="Rinke C."/>
            <person name="Skarshewski A."/>
            <person name="Chaumeil P.A."/>
            <person name="Hugenholtz P."/>
        </authorList>
    </citation>
    <scope>NUCLEOTIDE SEQUENCE [LARGE SCALE GENOMIC DNA]</scope>
    <source>
        <strain evidence="6">UBA8739</strain>
    </source>
</reference>
<dbReference type="Proteomes" id="UP000257706">
    <property type="component" value="Unassembled WGS sequence"/>
</dbReference>
<dbReference type="Gene3D" id="3.20.20.70">
    <property type="entry name" value="Aldolase class I"/>
    <property type="match status" value="1"/>
</dbReference>
<dbReference type="Pfam" id="PF22617">
    <property type="entry name" value="HCS_D2"/>
    <property type="match status" value="1"/>
</dbReference>
<evidence type="ECO:0000256" key="1">
    <source>
        <dbReference type="ARBA" id="ARBA00009396"/>
    </source>
</evidence>
<proteinExistence type="inferred from homology"/>
<comment type="similarity">
    <text evidence="1">Belongs to the alpha-IPM synthase/homocitrate synthase family. LeuA type 1 subfamily.</text>
</comment>
<dbReference type="InterPro" id="IPR013785">
    <property type="entry name" value="Aldolase_TIM"/>
</dbReference>
<dbReference type="Gene3D" id="1.10.238.260">
    <property type="match status" value="1"/>
</dbReference>
<organism evidence="6 7">
    <name type="scientific">Tistrella mobilis</name>
    <dbReference type="NCBI Taxonomy" id="171437"/>
    <lineage>
        <taxon>Bacteria</taxon>
        <taxon>Pseudomonadati</taxon>
        <taxon>Pseudomonadota</taxon>
        <taxon>Alphaproteobacteria</taxon>
        <taxon>Geminicoccales</taxon>
        <taxon>Geminicoccaceae</taxon>
        <taxon>Tistrella</taxon>
    </lineage>
</organism>
<feature type="domain" description="Pyruvate carboxyltransferase" evidence="5">
    <location>
        <begin position="91"/>
        <end position="345"/>
    </location>
</feature>
<dbReference type="InterPro" id="IPR000891">
    <property type="entry name" value="PYR_CT"/>
</dbReference>
<accession>A0A3B9IJX6</accession>
<dbReference type="GO" id="GO:0003852">
    <property type="term" value="F:2-isopropylmalate synthase activity"/>
    <property type="evidence" value="ECO:0007669"/>
    <property type="project" value="TreeGrafter"/>
</dbReference>
<keyword evidence="2" id="KW-0432">Leucine biosynthesis</keyword>
<dbReference type="EMBL" id="DMAI01000172">
    <property type="protein sequence ID" value="HAE48008.1"/>
    <property type="molecule type" value="Genomic_DNA"/>
</dbReference>
<sequence length="476" mass="48984">MAQAMRRASRLCLRSGAVANGGPAGPGPVGVKTQTGCEVLSGSRRHAPWVIHCPQSGVRISPDGTRPVPSKGACPMHHDLPTVAASGFRTARLVDASLADGRGATAPTAERLDILLALDDLGIDAALIGYPAARPADLALLEASRARCRQLTRMVCAALADAPVLADLLGRGGPTENGPPIEVVLECGTDPRLAEGADPVALLTGAIIRLAPRAPVWVELAAIAAAAPEMLRSLVHAALAAGARGLILADTTGRMLPAETAATIGMLRAITGPAIPVIVAPADDLGLATANALAGLAAGADGVLGAIGGLGERAGLVPIEEVATAIRYRPDHVRLDHAIDLAALVRTGMTIAERLSVDLGRNKALLGDYVFGTAAGLHQHGLLNHPITYEYLDPADFGRERRILIGRHSGRAVLRARLTEAGINLDPAGLEAVYQAVMRSADPERFNDTAELVALHRRLSAGDAVAGPVAHVSQGA</sequence>
<comment type="caution">
    <text evidence="6">The sequence shown here is derived from an EMBL/GenBank/DDBJ whole genome shotgun (WGS) entry which is preliminary data.</text>
</comment>
<dbReference type="Pfam" id="PF00682">
    <property type="entry name" value="HMGL-like"/>
    <property type="match status" value="1"/>
</dbReference>
<dbReference type="PROSITE" id="PS50991">
    <property type="entry name" value="PYR_CT"/>
    <property type="match status" value="1"/>
</dbReference>
<dbReference type="PANTHER" id="PTHR10277">
    <property type="entry name" value="HOMOCITRATE SYNTHASE-RELATED"/>
    <property type="match status" value="1"/>
</dbReference>